<keyword evidence="2" id="KW-1185">Reference proteome</keyword>
<name>A0A0D2FWH4_9EURO</name>
<sequence>MASDPPPPPPVKVVDEATTPSRVIYLPANYWYCCQCDGDQENPQLWKIFPKCIPCEHTRCARCVPTYIGSKKKKRKE</sequence>
<evidence type="ECO:0000313" key="2">
    <source>
        <dbReference type="Proteomes" id="UP000054266"/>
    </source>
</evidence>
<proteinExistence type="predicted"/>
<dbReference type="EMBL" id="KN846957">
    <property type="protein sequence ID" value="KIW70835.1"/>
    <property type="molecule type" value="Genomic_DNA"/>
</dbReference>
<dbReference type="AlphaFoldDB" id="A0A0D2FWH4"/>
<dbReference type="Proteomes" id="UP000054266">
    <property type="component" value="Unassembled WGS sequence"/>
</dbReference>
<protein>
    <submittedName>
        <fullName evidence="1">Uncharacterized protein</fullName>
    </submittedName>
</protein>
<accession>A0A0D2FWH4</accession>
<evidence type="ECO:0000313" key="1">
    <source>
        <dbReference type="EMBL" id="KIW70835.1"/>
    </source>
</evidence>
<gene>
    <name evidence="1" type="ORF">PV04_03073</name>
</gene>
<reference evidence="1 2" key="1">
    <citation type="submission" date="2015-01" db="EMBL/GenBank/DDBJ databases">
        <title>The Genome Sequence of Capronia semiimmersa CBS27337.</title>
        <authorList>
            <consortium name="The Broad Institute Genomics Platform"/>
            <person name="Cuomo C."/>
            <person name="de Hoog S."/>
            <person name="Gorbushina A."/>
            <person name="Stielow B."/>
            <person name="Teixiera M."/>
            <person name="Abouelleil A."/>
            <person name="Chapman S.B."/>
            <person name="Priest M."/>
            <person name="Young S.K."/>
            <person name="Wortman J."/>
            <person name="Nusbaum C."/>
            <person name="Birren B."/>
        </authorList>
    </citation>
    <scope>NUCLEOTIDE SEQUENCE [LARGE SCALE GENOMIC DNA]</scope>
    <source>
        <strain evidence="1 2">CBS 27337</strain>
    </source>
</reference>
<dbReference type="HOGENOM" id="CLU_2637831_0_0_1"/>
<organism evidence="1 2">
    <name type="scientific">Phialophora macrospora</name>
    <dbReference type="NCBI Taxonomy" id="1851006"/>
    <lineage>
        <taxon>Eukaryota</taxon>
        <taxon>Fungi</taxon>
        <taxon>Dikarya</taxon>
        <taxon>Ascomycota</taxon>
        <taxon>Pezizomycotina</taxon>
        <taxon>Eurotiomycetes</taxon>
        <taxon>Chaetothyriomycetidae</taxon>
        <taxon>Chaetothyriales</taxon>
        <taxon>Herpotrichiellaceae</taxon>
        <taxon>Phialophora</taxon>
    </lineage>
</organism>